<keyword evidence="2" id="KW-0677">Repeat</keyword>
<keyword evidence="4" id="KW-0732">Signal</keyword>
<dbReference type="SMART" id="SM00320">
    <property type="entry name" value="WD40"/>
    <property type="match status" value="3"/>
</dbReference>
<dbReference type="PROSITE" id="PS00678">
    <property type="entry name" value="WD_REPEATS_1"/>
    <property type="match status" value="1"/>
</dbReference>
<evidence type="ECO:0000256" key="2">
    <source>
        <dbReference type="ARBA" id="ARBA00022737"/>
    </source>
</evidence>
<dbReference type="Proteomes" id="UP000323067">
    <property type="component" value="Chromosome vii"/>
</dbReference>
<dbReference type="InterPro" id="IPR015943">
    <property type="entry name" value="WD40/YVTN_repeat-like_dom_sf"/>
</dbReference>
<dbReference type="PANTHER" id="PTHR19848:SF8">
    <property type="entry name" value="F-BOX AND WD REPEAT DOMAIN CONTAINING 7"/>
    <property type="match status" value="1"/>
</dbReference>
<dbReference type="Pfam" id="PF00400">
    <property type="entry name" value="WD40"/>
    <property type="match status" value="1"/>
</dbReference>
<dbReference type="VEuPathDB" id="FungiDB:CCM_07136"/>
<gene>
    <name evidence="5" type="ORF">A9K55_007767</name>
</gene>
<protein>
    <submittedName>
        <fullName evidence="5">F-box and wd40 domain</fullName>
    </submittedName>
</protein>
<dbReference type="InterPro" id="IPR019775">
    <property type="entry name" value="WD40_repeat_CS"/>
</dbReference>
<dbReference type="InterPro" id="IPR001680">
    <property type="entry name" value="WD40_rpt"/>
</dbReference>
<feature type="chain" id="PRO_5014181543" evidence="4">
    <location>
        <begin position="16"/>
        <end position="667"/>
    </location>
</feature>
<organism evidence="5 6">
    <name type="scientific">Cordyceps militaris</name>
    <name type="common">Caterpillar fungus</name>
    <name type="synonym">Clavaria militaris</name>
    <dbReference type="NCBI Taxonomy" id="73501"/>
    <lineage>
        <taxon>Eukaryota</taxon>
        <taxon>Fungi</taxon>
        <taxon>Dikarya</taxon>
        <taxon>Ascomycota</taxon>
        <taxon>Pezizomycotina</taxon>
        <taxon>Sordariomycetes</taxon>
        <taxon>Hypocreomycetidae</taxon>
        <taxon>Hypocreales</taxon>
        <taxon>Cordycipitaceae</taxon>
        <taxon>Cordyceps</taxon>
    </lineage>
</organism>
<evidence type="ECO:0000256" key="4">
    <source>
        <dbReference type="SAM" id="SignalP"/>
    </source>
</evidence>
<evidence type="ECO:0000313" key="6">
    <source>
        <dbReference type="Proteomes" id="UP000323067"/>
    </source>
</evidence>
<proteinExistence type="predicted"/>
<dbReference type="PROSITE" id="PS50082">
    <property type="entry name" value="WD_REPEATS_2"/>
    <property type="match status" value="1"/>
</dbReference>
<dbReference type="PROSITE" id="PS50294">
    <property type="entry name" value="WD_REPEATS_REGION"/>
    <property type="match status" value="1"/>
</dbReference>
<feature type="repeat" description="WD" evidence="3">
    <location>
        <begin position="445"/>
        <end position="487"/>
    </location>
</feature>
<accession>A0A2H4SIS0</accession>
<dbReference type="SUPFAM" id="SSF50978">
    <property type="entry name" value="WD40 repeat-like"/>
    <property type="match status" value="1"/>
</dbReference>
<dbReference type="VEuPathDB" id="FungiDB:A9K55_007767"/>
<dbReference type="EMBL" id="CP023324">
    <property type="protein sequence ID" value="ATY63016.1"/>
    <property type="molecule type" value="Genomic_DNA"/>
</dbReference>
<dbReference type="AlphaFoldDB" id="A0A2H4SIS0"/>
<feature type="signal peptide" evidence="4">
    <location>
        <begin position="1"/>
        <end position="15"/>
    </location>
</feature>
<dbReference type="Gene3D" id="2.130.10.10">
    <property type="entry name" value="YVTN repeat-like/Quinoprotein amine dehydrogenase"/>
    <property type="match status" value="2"/>
</dbReference>
<dbReference type="VEuPathDB" id="FungiDB:CCM_07137"/>
<keyword evidence="1 3" id="KW-0853">WD repeat</keyword>
<sequence>MKLASVLAGVGAAMAAPPLAESGTILAVMGPDALNEKSYSVFANCVQGLDSGYKAYADGGVLVVIPSTSRAIDINAADKELWKCIESSSGTISLAAESSEFHDKAHEASTDVRSIQHTDAVSMGVTGQKVVDHVAAKSNALNTRATATIYAVHRSDERTCRGDFNQHYVRNCISFMSAYTSTQADNLDAAKQLRQKFNPHFHLFHLAPALPQAAYLGEKSAGRKISAMAEEYMDFDRFIETFELKLDKEFDCDDVAASWAPSANGGPQLWGDERGTFELSKDDPMSEQAEKSSAELAMSPEGKFIAVATNAVIRIYAVESKVLTAEFRGHEETVQAIHFWKMPGDEAKDAHYVVLSQDSEVVGADGVIIAWYLDGDGKRVGDAESKIQFEGRFLSGTADALRCDGAQFVHSDRSVTTQGWSRPSDWLPQLVIRSLSDPLTEVCRLKGHQDSIKWAAWSPTDPNVIASASWDASCRIWNAATGECIHSVQGADGQNWTGDFSPNGEQIVFAGSSRSGAPHIAIYSVATGHSVLQAEMPSLGGLPTPLTWSPNGDVIALVVNRSVLLWDVATNKTTEVVKVHSDGSLRDDFCDITSLRWLDRQGSKLLARLTDHTVLVWDRQRNCKWRLRRPPGLQQLATLSSAEAFVEGKNELLCLDGDWRLRTWGLE</sequence>
<dbReference type="OrthoDB" id="1367865at2759"/>
<dbReference type="PANTHER" id="PTHR19848">
    <property type="entry name" value="WD40 REPEAT PROTEIN"/>
    <property type="match status" value="1"/>
</dbReference>
<evidence type="ECO:0000256" key="1">
    <source>
        <dbReference type="ARBA" id="ARBA00022574"/>
    </source>
</evidence>
<name>A0A2H4SIS0_CORMI</name>
<evidence type="ECO:0000256" key="3">
    <source>
        <dbReference type="PROSITE-ProRule" id="PRU00221"/>
    </source>
</evidence>
<evidence type="ECO:0000313" key="5">
    <source>
        <dbReference type="EMBL" id="ATY63016.1"/>
    </source>
</evidence>
<dbReference type="InterPro" id="IPR036322">
    <property type="entry name" value="WD40_repeat_dom_sf"/>
</dbReference>
<reference evidence="5 6" key="1">
    <citation type="journal article" date="2017" name="BMC Genomics">
        <title>Chromosome level assembly and secondary metabolite potential of the parasitic fungus Cordyceps militaris.</title>
        <authorList>
            <person name="Kramer G.J."/>
            <person name="Nodwell J.R."/>
        </authorList>
    </citation>
    <scope>NUCLEOTIDE SEQUENCE [LARGE SCALE GENOMIC DNA]</scope>
    <source>
        <strain evidence="5 6">ATCC 34164</strain>
    </source>
</reference>